<dbReference type="InParanoid" id="D3BHN1"/>
<dbReference type="STRING" id="670386.D3BHN1"/>
<evidence type="ECO:0000256" key="4">
    <source>
        <dbReference type="ARBA" id="ARBA00022660"/>
    </source>
</evidence>
<evidence type="ECO:0000256" key="6">
    <source>
        <dbReference type="ARBA" id="ARBA00022982"/>
    </source>
</evidence>
<keyword evidence="4" id="KW-0679">Respiratory chain</keyword>
<dbReference type="Pfam" id="PF02320">
    <property type="entry name" value="UCR_hinge"/>
    <property type="match status" value="1"/>
</dbReference>
<proteinExistence type="inferred from homology"/>
<organism evidence="10 11">
    <name type="scientific">Heterostelium pallidum (strain ATCC 26659 / Pp 5 / PN500)</name>
    <name type="common">Cellular slime mold</name>
    <name type="synonym">Polysphondylium pallidum</name>
    <dbReference type="NCBI Taxonomy" id="670386"/>
    <lineage>
        <taxon>Eukaryota</taxon>
        <taxon>Amoebozoa</taxon>
        <taxon>Evosea</taxon>
        <taxon>Eumycetozoa</taxon>
        <taxon>Dictyostelia</taxon>
        <taxon>Acytosteliales</taxon>
        <taxon>Acytosteliaceae</taxon>
        <taxon>Heterostelium</taxon>
    </lineage>
</organism>
<keyword evidence="6" id="KW-0249">Electron transport</keyword>
<keyword evidence="7" id="KW-0496">Mitochondrion</keyword>
<comment type="similarity">
    <text evidence="2">Belongs to the UQCRH/QCR6 family.</text>
</comment>
<gene>
    <name evidence="10" type="primary">uqcrh</name>
    <name evidence="10" type="ORF">PPL_08036</name>
</gene>
<dbReference type="Proteomes" id="UP000001396">
    <property type="component" value="Unassembled WGS sequence"/>
</dbReference>
<evidence type="ECO:0000256" key="1">
    <source>
        <dbReference type="ARBA" id="ARBA00004273"/>
    </source>
</evidence>
<keyword evidence="11" id="KW-1185">Reference proteome</keyword>
<evidence type="ECO:0000256" key="8">
    <source>
        <dbReference type="ARBA" id="ARBA00023136"/>
    </source>
</evidence>
<dbReference type="RefSeq" id="XP_020431329.1">
    <property type="nucleotide sequence ID" value="XM_020578865.1"/>
</dbReference>
<comment type="caution">
    <text evidence="10">The sequence shown here is derived from an EMBL/GenBank/DDBJ whole genome shotgun (WGS) entry which is preliminary data.</text>
</comment>
<comment type="subcellular location">
    <subcellularLocation>
        <location evidence="1">Mitochondrion inner membrane</location>
    </subcellularLocation>
</comment>
<keyword evidence="5" id="KW-0999">Mitochondrion inner membrane</keyword>
<evidence type="ECO:0000259" key="9">
    <source>
        <dbReference type="Pfam" id="PF02320"/>
    </source>
</evidence>
<evidence type="ECO:0000313" key="11">
    <source>
        <dbReference type="Proteomes" id="UP000001396"/>
    </source>
</evidence>
<name>D3BHN1_HETP5</name>
<evidence type="ECO:0000256" key="5">
    <source>
        <dbReference type="ARBA" id="ARBA00022792"/>
    </source>
</evidence>
<accession>D3BHN1</accession>
<evidence type="ECO:0000256" key="2">
    <source>
        <dbReference type="ARBA" id="ARBA00006498"/>
    </source>
</evidence>
<dbReference type="AlphaFoldDB" id="D3BHN1"/>
<dbReference type="FunCoup" id="D3BHN1">
    <property type="interactions" value="7"/>
</dbReference>
<dbReference type="GO" id="GO:0005743">
    <property type="term" value="C:mitochondrial inner membrane"/>
    <property type="evidence" value="ECO:0007669"/>
    <property type="project" value="UniProtKB-SubCell"/>
</dbReference>
<dbReference type="InterPro" id="IPR023184">
    <property type="entry name" value="Ubol_cytC_Rdtase_hinge_dom"/>
</dbReference>
<keyword evidence="3" id="KW-0813">Transport</keyword>
<reference evidence="10 11" key="1">
    <citation type="journal article" date="2011" name="Genome Res.">
        <title>Phylogeny-wide analysis of social amoeba genomes highlights ancient origins for complex intercellular communication.</title>
        <authorList>
            <person name="Heidel A.J."/>
            <person name="Lawal H.M."/>
            <person name="Felder M."/>
            <person name="Schilde C."/>
            <person name="Helps N.R."/>
            <person name="Tunggal B."/>
            <person name="Rivero F."/>
            <person name="John U."/>
            <person name="Schleicher M."/>
            <person name="Eichinger L."/>
            <person name="Platzer M."/>
            <person name="Noegel A.A."/>
            <person name="Schaap P."/>
            <person name="Gloeckner G."/>
        </authorList>
    </citation>
    <scope>NUCLEOTIDE SEQUENCE [LARGE SCALE GENOMIC DNA]</scope>
    <source>
        <strain evidence="11">ATCC 26659 / Pp 5 / PN500</strain>
    </source>
</reference>
<dbReference type="GeneID" id="31363515"/>
<dbReference type="SUPFAM" id="SSF81531">
    <property type="entry name" value="Non-heme 11 kDa protein of cytochrome bc1 complex (Ubiquinol-cytochrome c reductase)"/>
    <property type="match status" value="1"/>
</dbReference>
<protein>
    <submittedName>
        <fullName evidence="10">Ubiquinol-cytochrome-c reductase hinge protein</fullName>
    </submittedName>
</protein>
<evidence type="ECO:0000313" key="10">
    <source>
        <dbReference type="EMBL" id="EFA79208.1"/>
    </source>
</evidence>
<sequence length="65" mass="7496">MELCKLKEEAHKICQPTCVGYLSAYDACSKRIEKLVDDEKANCLGQYLEYIQCLDKCNYKMVVLV</sequence>
<feature type="domain" description="Ubiquinol-cytochrome C reductase hinge" evidence="9">
    <location>
        <begin position="8"/>
        <end position="59"/>
    </location>
</feature>
<dbReference type="InterPro" id="IPR036811">
    <property type="entry name" value="Ubol_cytC_Rdtase_hinge_dom_sf"/>
</dbReference>
<dbReference type="EMBL" id="ADBJ01000036">
    <property type="protein sequence ID" value="EFA79208.1"/>
    <property type="molecule type" value="Genomic_DNA"/>
</dbReference>
<keyword evidence="8" id="KW-0472">Membrane</keyword>
<evidence type="ECO:0000256" key="3">
    <source>
        <dbReference type="ARBA" id="ARBA00022448"/>
    </source>
</evidence>
<dbReference type="Gene3D" id="1.10.287.20">
    <property type="entry name" value="Ubiquinol-cytochrome C reductase hinge domain"/>
    <property type="match status" value="1"/>
</dbReference>
<evidence type="ECO:0000256" key="7">
    <source>
        <dbReference type="ARBA" id="ARBA00023128"/>
    </source>
</evidence>